<evidence type="ECO:0000256" key="5">
    <source>
        <dbReference type="ARBA" id="ARBA00023295"/>
    </source>
</evidence>
<dbReference type="InterPro" id="IPR058094">
    <property type="entry name" value="Ig-like_OmpL47-like"/>
</dbReference>
<evidence type="ECO:0000313" key="8">
    <source>
        <dbReference type="EMBL" id="NOU74782.1"/>
    </source>
</evidence>
<dbReference type="Gene3D" id="2.160.20.10">
    <property type="entry name" value="Single-stranded right-handed beta-helix, Pectin lyase-like"/>
    <property type="match status" value="1"/>
</dbReference>
<dbReference type="InterPro" id="IPR056441">
    <property type="entry name" value="Beta-barrel_GLAA-B_II"/>
</dbReference>
<dbReference type="Pfam" id="PF20578">
    <property type="entry name" value="aBig_2"/>
    <property type="match status" value="1"/>
</dbReference>
<keyword evidence="3" id="KW-0677">Repeat</keyword>
<dbReference type="InterPro" id="IPR003343">
    <property type="entry name" value="Big_2"/>
</dbReference>
<evidence type="ECO:0000256" key="4">
    <source>
        <dbReference type="ARBA" id="ARBA00022801"/>
    </source>
</evidence>
<dbReference type="SMART" id="SM00635">
    <property type="entry name" value="BID_2"/>
    <property type="match status" value="1"/>
</dbReference>
<keyword evidence="5" id="KW-0326">Glycosidase</keyword>
<dbReference type="Gene3D" id="2.60.40.10">
    <property type="entry name" value="Immunoglobulins"/>
    <property type="match status" value="1"/>
</dbReference>
<evidence type="ECO:0000313" key="9">
    <source>
        <dbReference type="Proteomes" id="UP000616779"/>
    </source>
</evidence>
<evidence type="ECO:0000256" key="3">
    <source>
        <dbReference type="ARBA" id="ARBA00022737"/>
    </source>
</evidence>
<protein>
    <recommendedName>
        <fullName evidence="7">F5/8 type C domain-containing protein</fullName>
    </recommendedName>
</protein>
<reference evidence="8 9" key="1">
    <citation type="submission" date="2019-10" db="EMBL/GenBank/DDBJ databases">
        <title>Description of Paenibacillus terrestris sp. nov.</title>
        <authorList>
            <person name="Carlier A."/>
            <person name="Qi S."/>
        </authorList>
    </citation>
    <scope>NUCLEOTIDE SEQUENCE [LARGE SCALE GENOMIC DNA]</scope>
    <source>
        <strain evidence="8 9">LMG 31458</strain>
    </source>
</reference>
<dbReference type="InterPro" id="IPR046780">
    <property type="entry name" value="aBig_2"/>
</dbReference>
<feature type="compositionally biased region" description="Polar residues" evidence="6">
    <location>
        <begin position="648"/>
        <end position="666"/>
    </location>
</feature>
<dbReference type="InterPro" id="IPR013783">
    <property type="entry name" value="Ig-like_fold"/>
</dbReference>
<dbReference type="EMBL" id="WHOA01000184">
    <property type="protein sequence ID" value="NOU74782.1"/>
    <property type="molecule type" value="Genomic_DNA"/>
</dbReference>
<dbReference type="Pfam" id="PF00754">
    <property type="entry name" value="F5_F8_type_C"/>
    <property type="match status" value="2"/>
</dbReference>
<dbReference type="SUPFAM" id="SSF51126">
    <property type="entry name" value="Pectin lyase-like"/>
    <property type="match status" value="1"/>
</dbReference>
<dbReference type="InterPro" id="IPR012334">
    <property type="entry name" value="Pectin_lyas_fold"/>
</dbReference>
<dbReference type="NCBIfam" id="NF047446">
    <property type="entry name" value="barrel_OmpL47"/>
    <property type="match status" value="1"/>
</dbReference>
<accession>A0ABX1Y1Q4</accession>
<sequence>MFNMLQMKKNSISTYLILTVFAVIFTIVIQTPKANAAFANYTQTTETIGGVNYSVITVTYSGDDAGPAVNEAIAAAKNAAKPVILDFPTATYNFKDSSAVDAQYYISNASTATQTPGGWRKVGLLINNINDLTIRGNDSTLMFHGVMTPIVFDNAVNVNMNNISFDFKRPVMSEMTVAAVGSNYIEMNVHPDSLYKIVNNKLGWTGEVDSNGAAADNWVARGYANITQVQEYDPNTKKTWRTSNPFANYSSAQDLGDRRVRFNYTSAPNVTVGHVYQLRNDVRKEQGAFIYRSKNVTWTGVNFYAAPGLGIVGQYSENLTFDQLNFAPKTGSGRTNASMADFMQISGCKGQITVNNSNFFGAHDDPINIHGTHLQIVDKPASNQIKVRFKHSQSWGFDAFAVNDSIDFIKGSTLLSYDSAIVIGVTRVDDNNILLTLDKNVPSSITVNDYFVENATWNPNVTISNSTFESIPTRGILVTTRGNVLIDHNRFNRMEMSAILIADDASSWYESGMVRNVTISNNAFNNNGNSVIDISPSAPSTNPDQTVHSNISISGNSFYKTGGTTSIFAGSVNGFNFTNNIAQEGGVQINAKGSKNVTISGNTFAQSGVTKGITLSYMYTNTDTIDTSQGFTVTRNNNYVPVVPNPNDIPQSQMTATATSQHSGNEASKALDGDNGTIWHTEWSPMANLPQSITMNLGGTYSITKLRYLPRQNGESNGNIMDYTISTSTDGVTFTDAVSGTWADDKAEKIATFNSVSATYVKLTATRGHGGFASAAELNIERVPQNFQNLSLIADATASSQYNSDFTPSKAKDGNTSTQWSPQSGTGVNEWLQMDFGTNKTINQVTIKENLNRTAGYKVQYYNGSSWVDIVTGTTINSSVTHSFVNITAQKIRLYITATQIDSNGWGREPNITELIINGQSLVTSISVHGAGGANSLSVNGTLQMQANVLPADASSRVTWNVFEADGITVTDKATINANGLLTAIKGGTVKVVAAATDGSGVQGSTSIKIESDQMDVALDKASLAIGYAEGDSEVGVTKNVHLITNGANGTIITWSSDATSVIDANGTVTRPLSFESDATVRLLATITKGTVSDIRTFVLNVLKGVPPVTTAMLSPAAPNGKNSWYTTDVTVNLSVSASVYGGSVTTEYQVNDGEWVVYTGSIPAFGDGIYKLGYRSKDQAGNVEHLKTVEFKVDKTAPTLSVQLDKTSIWPANHKMVTINATLNPSDDTSDVESVVLTSITSNQPDSDQSDIQANFGTAATSFSLRAEKSCIYTITYTATDKAGNKTVESVTVIVPHDQSDNQG</sequence>
<evidence type="ECO:0000259" key="7">
    <source>
        <dbReference type="PROSITE" id="PS50022"/>
    </source>
</evidence>
<dbReference type="Proteomes" id="UP000616779">
    <property type="component" value="Unassembled WGS sequence"/>
</dbReference>
<dbReference type="Pfam" id="PF23764">
    <property type="entry name" value="Beta-barrel_GLAA-B_II"/>
    <property type="match status" value="1"/>
</dbReference>
<keyword evidence="4" id="KW-0378">Hydrolase</keyword>
<gene>
    <name evidence="8" type="ORF">GC098_25920</name>
</gene>
<dbReference type="InterPro" id="IPR000421">
    <property type="entry name" value="FA58C"/>
</dbReference>
<dbReference type="InterPro" id="IPR011050">
    <property type="entry name" value="Pectin_lyase_fold/virulence"/>
</dbReference>
<keyword evidence="9" id="KW-1185">Reference proteome</keyword>
<dbReference type="Gene3D" id="2.60.40.1080">
    <property type="match status" value="1"/>
</dbReference>
<feature type="domain" description="F5/8 type C" evidence="7">
    <location>
        <begin position="797"/>
        <end position="899"/>
    </location>
</feature>
<dbReference type="Gene3D" id="2.60.120.260">
    <property type="entry name" value="Galactose-binding domain-like"/>
    <property type="match status" value="2"/>
</dbReference>
<evidence type="ECO:0000256" key="6">
    <source>
        <dbReference type="SAM" id="MobiDB-lite"/>
    </source>
</evidence>
<dbReference type="SUPFAM" id="SSF49785">
    <property type="entry name" value="Galactose-binding domain-like"/>
    <property type="match status" value="2"/>
</dbReference>
<evidence type="ECO:0000256" key="2">
    <source>
        <dbReference type="ARBA" id="ARBA00001271"/>
    </source>
</evidence>
<organism evidence="8 9">
    <name type="scientific">Paenibacillus phytorum</name>
    <dbReference type="NCBI Taxonomy" id="2654977"/>
    <lineage>
        <taxon>Bacteria</taxon>
        <taxon>Bacillati</taxon>
        <taxon>Bacillota</taxon>
        <taxon>Bacilli</taxon>
        <taxon>Bacillales</taxon>
        <taxon>Paenibacillaceae</taxon>
        <taxon>Paenibacillus</taxon>
    </lineage>
</organism>
<feature type="region of interest" description="Disordered" evidence="6">
    <location>
        <begin position="646"/>
        <end position="671"/>
    </location>
</feature>
<evidence type="ECO:0000256" key="1">
    <source>
        <dbReference type="ARBA" id="ARBA00001255"/>
    </source>
</evidence>
<dbReference type="InterPro" id="IPR008979">
    <property type="entry name" value="Galactose-bd-like_sf"/>
</dbReference>
<dbReference type="SMART" id="SM00710">
    <property type="entry name" value="PbH1"/>
    <property type="match status" value="6"/>
</dbReference>
<dbReference type="InterPro" id="IPR006626">
    <property type="entry name" value="PbH1"/>
</dbReference>
<comment type="caution">
    <text evidence="8">The sequence shown here is derived from an EMBL/GenBank/DDBJ whole genome shotgun (WGS) entry which is preliminary data.</text>
</comment>
<name>A0ABX1Y1Q4_9BACL</name>
<comment type="catalytic activity">
    <reaction evidence="1">
        <text>Hydrolysis of terminal, non-reducing alpha-D-galactose residues in alpha-D-galactosides, including galactose oligosaccharides, galactomannans and galactolipids.</text>
        <dbReference type="EC" id="3.2.1.22"/>
    </reaction>
</comment>
<proteinExistence type="predicted"/>
<dbReference type="PROSITE" id="PS50022">
    <property type="entry name" value="FA58C_3"/>
    <property type="match status" value="2"/>
</dbReference>
<feature type="domain" description="F5/8 type C" evidence="7">
    <location>
        <begin position="634"/>
        <end position="785"/>
    </location>
</feature>
<comment type="catalytic activity">
    <reaction evidence="2">
        <text>Hydrolysis of terminal, non-reducing branched (1-&gt;3)-alpha-D-galactosidic residues, producing free D-galactose.</text>
        <dbReference type="EC" id="3.2.1.n1"/>
    </reaction>
</comment>